<proteinExistence type="predicted"/>
<dbReference type="PANTHER" id="PTHR14407">
    <property type="entry name" value="HERMANSKY-PUDLAK SYNDROME 4 PROTEIN LIGHT-EAR PROTEIN-RELATED"/>
    <property type="match status" value="1"/>
</dbReference>
<gene>
    <name evidence="3" type="ORF">XYLVIOL_LOCUS8027</name>
</gene>
<evidence type="ECO:0000313" key="3">
    <source>
        <dbReference type="EMBL" id="CAL7946871.1"/>
    </source>
</evidence>
<evidence type="ECO:0000259" key="2">
    <source>
        <dbReference type="Pfam" id="PF19033"/>
    </source>
</evidence>
<reference evidence="3 4" key="1">
    <citation type="submission" date="2024-08" db="EMBL/GenBank/DDBJ databases">
        <authorList>
            <person name="Will J Nash"/>
            <person name="Angela Man"/>
            <person name="Seanna McTaggart"/>
            <person name="Kendall Baker"/>
            <person name="Tom Barker"/>
            <person name="Leah Catchpole"/>
            <person name="Alex Durrant"/>
            <person name="Karim Gharbi"/>
            <person name="Naomi Irish"/>
            <person name="Gemy Kaithakottil"/>
            <person name="Debby Ku"/>
            <person name="Aaliyah Providence"/>
            <person name="Felix Shaw"/>
            <person name="David Swarbreck"/>
            <person name="Chris Watkins"/>
            <person name="Ann M. McCartney"/>
            <person name="Giulio Formenti"/>
            <person name="Alice Mouton"/>
            <person name="Noel Vella"/>
            <person name="Bjorn M von Reumont"/>
            <person name="Adriana Vella"/>
            <person name="Wilfried Haerty"/>
        </authorList>
    </citation>
    <scope>NUCLEOTIDE SEQUENCE [LARGE SCALE GENOMIC DNA]</scope>
</reference>
<comment type="caution">
    <text evidence="3">The sequence shown here is derived from an EMBL/GenBank/DDBJ whole genome shotgun (WGS) entry which is preliminary data.</text>
</comment>
<feature type="domain" description="CCZ1/INTU/HSP4 first Longin" evidence="1">
    <location>
        <begin position="21"/>
        <end position="125"/>
    </location>
</feature>
<dbReference type="EMBL" id="CAXAJV020001296">
    <property type="protein sequence ID" value="CAL7946871.1"/>
    <property type="molecule type" value="Genomic_DNA"/>
</dbReference>
<keyword evidence="4" id="KW-1185">Reference proteome</keyword>
<evidence type="ECO:0000313" key="4">
    <source>
        <dbReference type="Proteomes" id="UP001642520"/>
    </source>
</evidence>
<sequence>MSLFKSLIFVKENADFKLVEMMIVFVYDTARCCKEDDDPAEAVMYFHPAWVSLTQRLALAGQLMAVNQFLSTSFCAPQSITLQGGKFVLKKFGQYILAVGTDRNIHDWILERRANTLESLLQFFHCDLNKILESFNNDRNKFTEKLYQMFETYLPILQYSANLFSNIPIIKLPKSASNIFLEAIQVLQYCQETNGIMGGALFYNNKVVATQLSAELTKQIVITDPYRIKAPAERIPTEFHLPVGVQLLRVYIEQKQFIKLAQEANNERYYSSYLDSITRKTLQRKSMSKNSKEPPLSGMKRDTSRIFTVPEEGELDSSQYNDNSHYVSSVPLTAYSSPVKRKQESKTDRPKCVNPLTPSVCSTPLKDVNRVLHGNAMLICNTNEDTNNEAEEVKDEIKTNVDDIPDVVKEALRCKRLNKLRNVTSKEKLVKRREFNKKSLSMHDLESSNLYSNRITVRTYGLGLPQLKKCISPETSPQKKSLHKRQFHTITDPYYPVFRCDGLPVSQSLYEQYISSHYEELKDDRNNTINRNELLASLTNNCDVKNVTNNCDTVTRDNLEKPSNSYDIKLDTKAKQETYRRSMSLPLKPLNVTDNDDRRKSVSECGNVYDFLQKKKLDGLQLTPLMSKLSLLADERTSGFCSRETTPSEFRDLSSFSTVTNQMIKQKLEAVNKETGSDGEDELEEDWITTSKDKVCLETTELFLCGHQNMVLVLLMENGTANNSDLIHSLWQTCVNALGKLETRLQQCLEPLPLNENKELYSILSIDPQWDTINRSGLWGVTELEIVSCLHDRFIHASNLTDIIVRTEDTVVYGNQCGNVEVFYQQAVAPNTSGGLPTPADLMGIVSLKAKRRLERDHGIVLL</sequence>
<dbReference type="InterPro" id="IPR043989">
    <property type="entry name" value="CCZ1/INTU/HSP4_longin_3"/>
</dbReference>
<dbReference type="Pfam" id="PF19033">
    <property type="entry name" value="Intu_longin_3"/>
    <property type="match status" value="1"/>
</dbReference>
<evidence type="ECO:0008006" key="5">
    <source>
        <dbReference type="Google" id="ProtNLM"/>
    </source>
</evidence>
<accession>A0ABP1P0R3</accession>
<dbReference type="InterPro" id="IPR026091">
    <property type="entry name" value="HPS4"/>
</dbReference>
<dbReference type="Proteomes" id="UP001642520">
    <property type="component" value="Unassembled WGS sequence"/>
</dbReference>
<evidence type="ECO:0000259" key="1">
    <source>
        <dbReference type="Pfam" id="PF19031"/>
    </source>
</evidence>
<protein>
    <recommendedName>
        <fullName evidence="5">Hermansky-Pudlak syndrome 4 protein</fullName>
    </recommendedName>
</protein>
<dbReference type="PANTHER" id="PTHR14407:SF9">
    <property type="entry name" value="BLOC-3 COMPLEX MEMBER HPS4"/>
    <property type="match status" value="1"/>
</dbReference>
<dbReference type="InterPro" id="IPR043987">
    <property type="entry name" value="CCZ1/INTU/HSP4_longin_1"/>
</dbReference>
<feature type="domain" description="CCZ1/INTU/HPS4 third Longin" evidence="2">
    <location>
        <begin position="759"/>
        <end position="852"/>
    </location>
</feature>
<organism evidence="3 4">
    <name type="scientific">Xylocopa violacea</name>
    <name type="common">Violet carpenter bee</name>
    <name type="synonym">Apis violacea</name>
    <dbReference type="NCBI Taxonomy" id="135666"/>
    <lineage>
        <taxon>Eukaryota</taxon>
        <taxon>Metazoa</taxon>
        <taxon>Ecdysozoa</taxon>
        <taxon>Arthropoda</taxon>
        <taxon>Hexapoda</taxon>
        <taxon>Insecta</taxon>
        <taxon>Pterygota</taxon>
        <taxon>Neoptera</taxon>
        <taxon>Endopterygota</taxon>
        <taxon>Hymenoptera</taxon>
        <taxon>Apocrita</taxon>
        <taxon>Aculeata</taxon>
        <taxon>Apoidea</taxon>
        <taxon>Anthophila</taxon>
        <taxon>Apidae</taxon>
        <taxon>Xylocopa</taxon>
        <taxon>Xylocopa</taxon>
    </lineage>
</organism>
<name>A0ABP1P0R3_XYLVO</name>
<dbReference type="Pfam" id="PF19031">
    <property type="entry name" value="Intu_longin_1"/>
    <property type="match status" value="1"/>
</dbReference>